<dbReference type="EMBL" id="VLXZ01000002">
    <property type="protein sequence ID" value="TSB47592.1"/>
    <property type="molecule type" value="Genomic_DNA"/>
</dbReference>
<accession>A0A554A1M1</accession>
<evidence type="ECO:0000313" key="3">
    <source>
        <dbReference type="Proteomes" id="UP000318521"/>
    </source>
</evidence>
<dbReference type="AlphaFoldDB" id="A0A554A1M1"/>
<dbReference type="InterPro" id="IPR036513">
    <property type="entry name" value="STAS_dom_sf"/>
</dbReference>
<evidence type="ECO:0000313" key="2">
    <source>
        <dbReference type="EMBL" id="TSB47592.1"/>
    </source>
</evidence>
<feature type="domain" description="STAS" evidence="1">
    <location>
        <begin position="2"/>
        <end position="114"/>
    </location>
</feature>
<name>A0A554A1M1_9BACI</name>
<proteinExistence type="predicted"/>
<gene>
    <name evidence="2" type="ORF">FN960_03455</name>
</gene>
<comment type="caution">
    <text evidence="2">The sequence shown here is derived from an EMBL/GenBank/DDBJ whole genome shotgun (WGS) entry which is preliminary data.</text>
</comment>
<dbReference type="OrthoDB" id="2468251at2"/>
<dbReference type="CDD" id="cd07043">
    <property type="entry name" value="STAS_anti-anti-sigma_factors"/>
    <property type="match status" value="1"/>
</dbReference>
<reference evidence="2 3" key="1">
    <citation type="submission" date="2019-07" db="EMBL/GenBank/DDBJ databases">
        <authorList>
            <person name="Park Y.J."/>
            <person name="Jeong S.E."/>
            <person name="Jung H.S."/>
        </authorList>
    </citation>
    <scope>NUCLEOTIDE SEQUENCE [LARGE SCALE GENOMIC DNA]</scope>
    <source>
        <strain evidence="3">P16(2019)</strain>
    </source>
</reference>
<dbReference type="RefSeq" id="WP_143847006.1">
    <property type="nucleotide sequence ID" value="NZ_VLXZ01000002.1"/>
</dbReference>
<sequence length="114" mass="12837">MIDFVTENRDGRLFVRLDGDLDIDGIEKIETSLIPILDAQSEIYIDFSNVAFVDSSGIGLLIHLIESLTSKEIIVKLYNLREEVLSVFEILQVTEIIGEGIIVPHSEVDYQVKT</sequence>
<evidence type="ECO:0000259" key="1">
    <source>
        <dbReference type="PROSITE" id="PS50801"/>
    </source>
</evidence>
<dbReference type="InterPro" id="IPR002645">
    <property type="entry name" value="STAS_dom"/>
</dbReference>
<dbReference type="Pfam" id="PF01740">
    <property type="entry name" value="STAS"/>
    <property type="match status" value="1"/>
</dbReference>
<dbReference type="GO" id="GO:0043856">
    <property type="term" value="F:anti-sigma factor antagonist activity"/>
    <property type="evidence" value="ECO:0007669"/>
    <property type="project" value="TreeGrafter"/>
</dbReference>
<dbReference type="SUPFAM" id="SSF52091">
    <property type="entry name" value="SpoIIaa-like"/>
    <property type="match status" value="1"/>
</dbReference>
<dbReference type="Gene3D" id="3.30.750.24">
    <property type="entry name" value="STAS domain"/>
    <property type="match status" value="1"/>
</dbReference>
<dbReference type="PANTHER" id="PTHR33495">
    <property type="entry name" value="ANTI-SIGMA FACTOR ANTAGONIST TM_1081-RELATED-RELATED"/>
    <property type="match status" value="1"/>
</dbReference>
<dbReference type="PANTHER" id="PTHR33495:SF2">
    <property type="entry name" value="ANTI-SIGMA FACTOR ANTAGONIST TM_1081-RELATED"/>
    <property type="match status" value="1"/>
</dbReference>
<keyword evidence="3" id="KW-1185">Reference proteome</keyword>
<organism evidence="2 3">
    <name type="scientific">Alkalicoccobacillus porphyridii</name>
    <dbReference type="NCBI Taxonomy" id="2597270"/>
    <lineage>
        <taxon>Bacteria</taxon>
        <taxon>Bacillati</taxon>
        <taxon>Bacillota</taxon>
        <taxon>Bacilli</taxon>
        <taxon>Bacillales</taxon>
        <taxon>Bacillaceae</taxon>
        <taxon>Alkalicoccobacillus</taxon>
    </lineage>
</organism>
<dbReference type="Proteomes" id="UP000318521">
    <property type="component" value="Unassembled WGS sequence"/>
</dbReference>
<protein>
    <submittedName>
        <fullName evidence="2">STAS domain-containing protein</fullName>
    </submittedName>
</protein>
<dbReference type="PROSITE" id="PS50801">
    <property type="entry name" value="STAS"/>
    <property type="match status" value="1"/>
</dbReference>